<reference evidence="3 5" key="2">
    <citation type="submission" date="2020-06" db="EMBL/GenBank/DDBJ databases">
        <title>Genome mining for natural products.</title>
        <authorList>
            <person name="Zhang B."/>
            <person name="Shi J."/>
            <person name="Ge H."/>
        </authorList>
    </citation>
    <scope>NUCLEOTIDE SEQUENCE [LARGE SCALE GENOMIC DNA]</scope>
    <source>
        <strain evidence="3 5">NA06532</strain>
    </source>
</reference>
<dbReference type="RefSeq" id="WP_164356880.1">
    <property type="nucleotide sequence ID" value="NZ_CP054926.1"/>
</dbReference>
<evidence type="ECO:0000313" key="4">
    <source>
        <dbReference type="Proteomes" id="UP000471648"/>
    </source>
</evidence>
<dbReference type="AlphaFoldDB" id="A0A6N9V7C6"/>
<keyword evidence="6" id="KW-1185">Reference proteome</keyword>
<gene>
    <name evidence="1" type="ORF">ABR748_04350</name>
    <name evidence="2" type="ORF">G3I39_08640</name>
    <name evidence="3" type="ORF">HUT09_25190</name>
</gene>
<evidence type="ECO:0000313" key="1">
    <source>
        <dbReference type="EMBL" id="MER0423435.1"/>
    </source>
</evidence>
<sequence length="57" mass="6323">MPKIIGYFMEDHRCQSALSDTDRSGDGEYADLRVADPIPNLDQFGLATHQAREILSG</sequence>
<dbReference type="Proteomes" id="UP000471648">
    <property type="component" value="Unassembled WGS sequence"/>
</dbReference>
<evidence type="ECO:0000313" key="2">
    <source>
        <dbReference type="EMBL" id="NEB67118.1"/>
    </source>
</evidence>
<organism evidence="2 4">
    <name type="scientific">Streptomyces microflavus</name>
    <name type="common">Streptomyces lipmanii</name>
    <dbReference type="NCBI Taxonomy" id="1919"/>
    <lineage>
        <taxon>Bacteria</taxon>
        <taxon>Bacillati</taxon>
        <taxon>Actinomycetota</taxon>
        <taxon>Actinomycetes</taxon>
        <taxon>Kitasatosporales</taxon>
        <taxon>Streptomycetaceae</taxon>
        <taxon>Streptomyces</taxon>
    </lineage>
</organism>
<evidence type="ECO:0000313" key="6">
    <source>
        <dbReference type="Proteomes" id="UP001456562"/>
    </source>
</evidence>
<proteinExistence type="predicted"/>
<dbReference type="GeneID" id="87634561"/>
<name>A0A6N9V7C6_STRMI</name>
<evidence type="ECO:0000313" key="5">
    <source>
        <dbReference type="Proteomes" id="UP000509345"/>
    </source>
</evidence>
<dbReference type="Proteomes" id="UP000509345">
    <property type="component" value="Chromosome"/>
</dbReference>
<dbReference type="Proteomes" id="UP001456562">
    <property type="component" value="Unassembled WGS sequence"/>
</dbReference>
<dbReference type="EMBL" id="JBEJUE010000002">
    <property type="protein sequence ID" value="MER0423435.1"/>
    <property type="molecule type" value="Genomic_DNA"/>
</dbReference>
<protein>
    <submittedName>
        <fullName evidence="2">Uncharacterized protein</fullName>
    </submittedName>
</protein>
<reference evidence="2 4" key="1">
    <citation type="submission" date="2020-01" db="EMBL/GenBank/DDBJ databases">
        <title>Insect and environment-associated Actinomycetes.</title>
        <authorList>
            <person name="Currrie C."/>
            <person name="Chevrette M."/>
            <person name="Carlson C."/>
            <person name="Stubbendieck R."/>
            <person name="Wendt-Pienkowski E."/>
        </authorList>
    </citation>
    <scope>NUCLEOTIDE SEQUENCE [LARGE SCALE GENOMIC DNA]</scope>
    <source>
        <strain evidence="2 4">SID14438</strain>
    </source>
</reference>
<evidence type="ECO:0000313" key="3">
    <source>
        <dbReference type="EMBL" id="QKW45571.1"/>
    </source>
</evidence>
<dbReference type="EMBL" id="JAAGME010000330">
    <property type="protein sequence ID" value="NEB67118.1"/>
    <property type="molecule type" value="Genomic_DNA"/>
</dbReference>
<dbReference type="EMBL" id="CP054926">
    <property type="protein sequence ID" value="QKW45571.1"/>
    <property type="molecule type" value="Genomic_DNA"/>
</dbReference>
<reference evidence="1 6" key="3">
    <citation type="submission" date="2024-01" db="EMBL/GenBank/DDBJ databases">
        <title>Metagenomic exploration of the rhizosphere soil microbial community and their significance in facilitating the development of wild simulated ginseng.</title>
        <authorList>
            <person name="Huang J."/>
        </authorList>
    </citation>
    <scope>NUCLEOTIDE SEQUENCE [LARGE SCALE GENOMIC DNA]</scope>
    <source>
        <strain evidence="1 6">WY141</strain>
    </source>
</reference>
<accession>A0A6N9V7C6</accession>